<accession>A0AA35QQZ3</accession>
<dbReference type="EMBL" id="CANTUW010001343">
    <property type="protein sequence ID" value="CAI7935544.1"/>
    <property type="molecule type" value="Genomic_DNA"/>
</dbReference>
<keyword evidence="2" id="KW-1185">Reference proteome</keyword>
<proteinExistence type="predicted"/>
<sequence>MLRDADDLLSVSVMSQGLISAASLNLRGRCKSRCSYGEFVSPAVVCPIPGNLFCCKWPVSQGLVHSVGKKCQCKLTCGNSEYASSARACSNPDFVFCCKKRDKESKQLTNATAQKCVGRCKARCSKGEK</sequence>
<reference evidence="1" key="1">
    <citation type="submission" date="2022-12" db="EMBL/GenBank/DDBJ databases">
        <authorList>
            <person name="Alioto T."/>
            <person name="Alioto T."/>
            <person name="Gomez Garrido J."/>
        </authorList>
    </citation>
    <scope>NUCLEOTIDE SEQUENCE</scope>
</reference>
<name>A0AA35QQZ3_9SAUR</name>
<gene>
    <name evidence="1" type="ORF">PODLI_1B001356</name>
</gene>
<organism evidence="1 2">
    <name type="scientific">Podarcis lilfordi</name>
    <name type="common">Lilford's wall lizard</name>
    <dbReference type="NCBI Taxonomy" id="74358"/>
    <lineage>
        <taxon>Eukaryota</taxon>
        <taxon>Metazoa</taxon>
        <taxon>Chordata</taxon>
        <taxon>Craniata</taxon>
        <taxon>Vertebrata</taxon>
        <taxon>Euteleostomi</taxon>
        <taxon>Lepidosauria</taxon>
        <taxon>Squamata</taxon>
        <taxon>Bifurcata</taxon>
        <taxon>Unidentata</taxon>
        <taxon>Episquamata</taxon>
        <taxon>Laterata</taxon>
        <taxon>Lacertibaenia</taxon>
        <taxon>Lacertidae</taxon>
        <taxon>Podarcis</taxon>
    </lineage>
</organism>
<dbReference type="AlphaFoldDB" id="A0AA35QQZ3"/>
<dbReference type="Proteomes" id="UP001178461">
    <property type="component" value="Unassembled WGS sequence"/>
</dbReference>
<protein>
    <submittedName>
        <fullName evidence="1">Uncharacterized protein</fullName>
    </submittedName>
</protein>
<comment type="caution">
    <text evidence="1">The sequence shown here is derived from an EMBL/GenBank/DDBJ whole genome shotgun (WGS) entry which is preliminary data.</text>
</comment>
<evidence type="ECO:0000313" key="2">
    <source>
        <dbReference type="Proteomes" id="UP001178461"/>
    </source>
</evidence>
<evidence type="ECO:0000313" key="1">
    <source>
        <dbReference type="EMBL" id="CAI7935544.1"/>
    </source>
</evidence>
<feature type="non-terminal residue" evidence="1">
    <location>
        <position position="129"/>
    </location>
</feature>